<dbReference type="GO" id="GO:0008270">
    <property type="term" value="F:zinc ion binding"/>
    <property type="evidence" value="ECO:0007669"/>
    <property type="project" value="InterPro"/>
</dbReference>
<dbReference type="PRINTS" id="PR00138">
    <property type="entry name" value="MATRIXIN"/>
</dbReference>
<dbReference type="Gramene" id="QL06p019035:mrna">
    <property type="protein sequence ID" value="QL06p019035:mrna:CDS:1"/>
    <property type="gene ID" value="QL06p019035"/>
</dbReference>
<keyword evidence="1" id="KW-0645">Protease</keyword>
<dbReference type="PANTHER" id="PTHR10201:SF213">
    <property type="entry name" value="METALLOENDOPROTEINASE 2-MMP-LIKE"/>
    <property type="match status" value="1"/>
</dbReference>
<evidence type="ECO:0000256" key="4">
    <source>
        <dbReference type="ARBA" id="ARBA00022833"/>
    </source>
</evidence>
<accession>A0A7N2R6G1</accession>
<dbReference type="GO" id="GO:0004222">
    <property type="term" value="F:metalloendopeptidase activity"/>
    <property type="evidence" value="ECO:0007669"/>
    <property type="project" value="InterPro"/>
</dbReference>
<dbReference type="Proteomes" id="UP000594261">
    <property type="component" value="Chromosome 6"/>
</dbReference>
<dbReference type="CDD" id="cd04278">
    <property type="entry name" value="ZnMc_MMP"/>
    <property type="match status" value="1"/>
</dbReference>
<keyword evidence="6" id="KW-0106">Calcium</keyword>
<evidence type="ECO:0000256" key="6">
    <source>
        <dbReference type="PIRSR" id="PIRSR621190-2"/>
    </source>
</evidence>
<dbReference type="SUPFAM" id="SSF55486">
    <property type="entry name" value="Metalloproteases ('zincins'), catalytic domain"/>
    <property type="match status" value="1"/>
</dbReference>
<feature type="binding site" evidence="6">
    <location>
        <position position="47"/>
    </location>
    <ligand>
        <name>Ca(2+)</name>
        <dbReference type="ChEBI" id="CHEBI:29108"/>
        <label>3</label>
    </ligand>
</feature>
<dbReference type="InterPro" id="IPR001818">
    <property type="entry name" value="Pept_M10_metallopeptidase"/>
</dbReference>
<keyword evidence="4 6" id="KW-0862">Zinc</keyword>
<evidence type="ECO:0000259" key="7">
    <source>
        <dbReference type="SMART" id="SM00235"/>
    </source>
</evidence>
<dbReference type="InterPro" id="IPR021190">
    <property type="entry name" value="Pept_M10A"/>
</dbReference>
<dbReference type="SMART" id="SM00235">
    <property type="entry name" value="ZnMc"/>
    <property type="match status" value="1"/>
</dbReference>
<organism evidence="8 9">
    <name type="scientific">Quercus lobata</name>
    <name type="common">Valley oak</name>
    <dbReference type="NCBI Taxonomy" id="97700"/>
    <lineage>
        <taxon>Eukaryota</taxon>
        <taxon>Viridiplantae</taxon>
        <taxon>Streptophyta</taxon>
        <taxon>Embryophyta</taxon>
        <taxon>Tracheophyta</taxon>
        <taxon>Spermatophyta</taxon>
        <taxon>Magnoliopsida</taxon>
        <taxon>eudicotyledons</taxon>
        <taxon>Gunneridae</taxon>
        <taxon>Pentapetalae</taxon>
        <taxon>rosids</taxon>
        <taxon>fabids</taxon>
        <taxon>Fagales</taxon>
        <taxon>Fagaceae</taxon>
        <taxon>Quercus</taxon>
    </lineage>
</organism>
<dbReference type="InParanoid" id="A0A7N2R6G1"/>
<sequence length="132" mass="14494">MNPVAQAFQTWTANTHFTFSRTQDYTNANLKISFHKGDHGDGYPFNGAGGSNAHAFSPTDGRFHYDADEQWSVEATPGVVSYETVALHEIGHLLGLEHSSIEGAIMWPKVRSGVIQGLHSDDIDGIKALYNF</sequence>
<dbReference type="OMA" id="IARINFM"/>
<feature type="binding site" evidence="6">
    <location>
        <position position="66"/>
    </location>
    <ligand>
        <name>Ca(2+)</name>
        <dbReference type="ChEBI" id="CHEBI:29108"/>
        <label>3</label>
    </ligand>
</feature>
<feature type="binding site" evidence="6">
    <location>
        <position position="98"/>
    </location>
    <ligand>
        <name>Zn(2+)</name>
        <dbReference type="ChEBI" id="CHEBI:29105"/>
        <label>2</label>
        <note>catalytic</note>
    </ligand>
</feature>
<dbReference type="GO" id="GO:0006508">
    <property type="term" value="P:proteolysis"/>
    <property type="evidence" value="ECO:0007669"/>
    <property type="project" value="UniProtKB-KW"/>
</dbReference>
<dbReference type="Pfam" id="PF00413">
    <property type="entry name" value="Peptidase_M10"/>
    <property type="match status" value="1"/>
</dbReference>
<dbReference type="GO" id="GO:0030198">
    <property type="term" value="P:extracellular matrix organization"/>
    <property type="evidence" value="ECO:0007669"/>
    <property type="project" value="TreeGrafter"/>
</dbReference>
<name>A0A7N2R6G1_QUELO</name>
<feature type="domain" description="Peptidase metallopeptidase" evidence="7">
    <location>
        <begin position="1"/>
        <end position="132"/>
    </location>
</feature>
<dbReference type="GO" id="GO:0031012">
    <property type="term" value="C:extracellular matrix"/>
    <property type="evidence" value="ECO:0007669"/>
    <property type="project" value="InterPro"/>
</dbReference>
<dbReference type="PANTHER" id="PTHR10201">
    <property type="entry name" value="MATRIX METALLOPROTEINASE"/>
    <property type="match status" value="1"/>
</dbReference>
<evidence type="ECO:0000313" key="9">
    <source>
        <dbReference type="Proteomes" id="UP000594261"/>
    </source>
</evidence>
<evidence type="ECO:0000256" key="5">
    <source>
        <dbReference type="PIRSR" id="PIRSR621190-1"/>
    </source>
</evidence>
<protein>
    <recommendedName>
        <fullName evidence="7">Peptidase metallopeptidase domain-containing protein</fullName>
    </recommendedName>
</protein>
<dbReference type="AlphaFoldDB" id="A0A7N2R6G1"/>
<comment type="cofactor">
    <cofactor evidence="6">
        <name>Zn(2+)</name>
        <dbReference type="ChEBI" id="CHEBI:29105"/>
    </cofactor>
    <text evidence="6">Binds 2 Zn(2+) ions per subunit.</text>
</comment>
<feature type="binding site" evidence="6">
    <location>
        <position position="69"/>
    </location>
    <ligand>
        <name>Ca(2+)</name>
        <dbReference type="ChEBI" id="CHEBI:29108"/>
        <label>1</label>
    </ligand>
</feature>
<dbReference type="EnsemblPlants" id="QL06p019035:mrna">
    <property type="protein sequence ID" value="QL06p019035:mrna:CDS:1"/>
    <property type="gene ID" value="QL06p019035"/>
</dbReference>
<keyword evidence="2 6" id="KW-0479">Metal-binding</keyword>
<feature type="binding site" evidence="6">
    <location>
        <position position="64"/>
    </location>
    <ligand>
        <name>Zn(2+)</name>
        <dbReference type="ChEBI" id="CHEBI:29105"/>
        <label>1</label>
    </ligand>
</feature>
<dbReference type="Gene3D" id="3.40.390.10">
    <property type="entry name" value="Collagenase (Catalytic Domain)"/>
    <property type="match status" value="1"/>
</dbReference>
<evidence type="ECO:0000256" key="3">
    <source>
        <dbReference type="ARBA" id="ARBA00022801"/>
    </source>
</evidence>
<dbReference type="GO" id="GO:0030574">
    <property type="term" value="P:collagen catabolic process"/>
    <property type="evidence" value="ECO:0007669"/>
    <property type="project" value="TreeGrafter"/>
</dbReference>
<feature type="binding site" evidence="6">
    <location>
        <position position="39"/>
    </location>
    <ligand>
        <name>Zn(2+)</name>
        <dbReference type="ChEBI" id="CHEBI:29105"/>
        <label>1</label>
    </ligand>
</feature>
<feature type="active site" evidence="5">
    <location>
        <position position="89"/>
    </location>
</feature>
<dbReference type="InterPro" id="IPR006026">
    <property type="entry name" value="Peptidase_Metallo"/>
</dbReference>
<feature type="binding site" evidence="6">
    <location>
        <position position="54"/>
    </location>
    <ligand>
        <name>Zn(2+)</name>
        <dbReference type="ChEBI" id="CHEBI:29105"/>
        <label>1</label>
    </ligand>
</feature>
<reference evidence="8" key="2">
    <citation type="submission" date="2021-01" db="UniProtKB">
        <authorList>
            <consortium name="EnsemblPlants"/>
        </authorList>
    </citation>
    <scope>IDENTIFICATION</scope>
</reference>
<dbReference type="EMBL" id="LRBV02000006">
    <property type="status" value="NOT_ANNOTATED_CDS"/>
    <property type="molecule type" value="Genomic_DNA"/>
</dbReference>
<feature type="binding site" evidence="6">
    <location>
        <position position="88"/>
    </location>
    <ligand>
        <name>Zn(2+)</name>
        <dbReference type="ChEBI" id="CHEBI:29105"/>
        <label>2</label>
        <note>catalytic</note>
    </ligand>
</feature>
<reference evidence="8 9" key="1">
    <citation type="journal article" date="2016" name="G3 (Bethesda)">
        <title>First Draft Assembly and Annotation of the Genome of a California Endemic Oak Quercus lobata Nee (Fagaceae).</title>
        <authorList>
            <person name="Sork V.L."/>
            <person name="Fitz-Gibbon S.T."/>
            <person name="Puiu D."/>
            <person name="Crepeau M."/>
            <person name="Gugger P.F."/>
            <person name="Sherman R."/>
            <person name="Stevens K."/>
            <person name="Langley C.H."/>
            <person name="Pellegrini M."/>
            <person name="Salzberg S.L."/>
        </authorList>
    </citation>
    <scope>NUCLEOTIDE SEQUENCE [LARGE SCALE GENOMIC DNA]</scope>
    <source>
        <strain evidence="8 9">cv. SW786</strain>
    </source>
</reference>
<feature type="binding site" evidence="6">
    <location>
        <position position="92"/>
    </location>
    <ligand>
        <name>Zn(2+)</name>
        <dbReference type="ChEBI" id="CHEBI:29105"/>
        <label>2</label>
        <note>catalytic</note>
    </ligand>
</feature>
<comment type="cofactor">
    <cofactor evidence="6">
        <name>Ca(2+)</name>
        <dbReference type="ChEBI" id="CHEBI:29108"/>
    </cofactor>
    <text evidence="6">Can bind about 5 Ca(2+) ions per subunit.</text>
</comment>
<evidence type="ECO:0000313" key="8">
    <source>
        <dbReference type="EnsemblPlants" id="QL06p019035:mrna:CDS:1"/>
    </source>
</evidence>
<evidence type="ECO:0000256" key="1">
    <source>
        <dbReference type="ARBA" id="ARBA00022670"/>
    </source>
</evidence>
<feature type="binding site" evidence="6">
    <location>
        <position position="106"/>
    </location>
    <ligand>
        <name>Zn(2+)</name>
        <dbReference type="ChEBI" id="CHEBI:29105"/>
        <label>2</label>
        <note>catalytic</note>
    </ligand>
</feature>
<proteinExistence type="predicted"/>
<keyword evidence="3" id="KW-0378">Hydrolase</keyword>
<feature type="binding site" evidence="6">
    <location>
        <position position="41"/>
    </location>
    <ligand>
        <name>Zn(2+)</name>
        <dbReference type="ChEBI" id="CHEBI:29105"/>
        <label>1</label>
    </ligand>
</feature>
<dbReference type="InterPro" id="IPR033739">
    <property type="entry name" value="M10A_MMP"/>
</dbReference>
<dbReference type="InterPro" id="IPR024079">
    <property type="entry name" value="MetalloPept_cat_dom_sf"/>
</dbReference>
<feature type="binding site" evidence="6">
    <location>
        <position position="69"/>
    </location>
    <ligand>
        <name>Ca(2+)</name>
        <dbReference type="ChEBI" id="CHEBI:29108"/>
        <label>3</label>
    </ligand>
</feature>
<evidence type="ECO:0000256" key="2">
    <source>
        <dbReference type="ARBA" id="ARBA00022723"/>
    </source>
</evidence>
<keyword evidence="9" id="KW-1185">Reference proteome</keyword>